<dbReference type="PANTHER" id="PTHR11630">
    <property type="entry name" value="DNA REPLICATION LICENSING FACTOR MCM FAMILY MEMBER"/>
    <property type="match status" value="1"/>
</dbReference>
<keyword evidence="2" id="KW-0067">ATP-binding</keyword>
<keyword evidence="5" id="KW-1185">Reference proteome</keyword>
<comment type="caution">
    <text evidence="4">The sequence shown here is derived from an EMBL/GenBank/DDBJ whole genome shotgun (WGS) entry which is preliminary data.</text>
</comment>
<evidence type="ECO:0000313" key="4">
    <source>
        <dbReference type="EMBL" id="GJU00829.1"/>
    </source>
</evidence>
<accession>A0ABQ5IL43</accession>
<dbReference type="InterPro" id="IPR001208">
    <property type="entry name" value="MCM_dom"/>
</dbReference>
<dbReference type="PROSITE" id="PS50051">
    <property type="entry name" value="MCM_2"/>
    <property type="match status" value="1"/>
</dbReference>
<dbReference type="InterPro" id="IPR011043">
    <property type="entry name" value="Gal_Oxase/kelch_b-propeller"/>
</dbReference>
<feature type="domain" description="MCM C-terminal AAA(+) ATPase" evidence="3">
    <location>
        <begin position="394"/>
        <end position="558"/>
    </location>
</feature>
<keyword evidence="1" id="KW-0547">Nucleotide-binding</keyword>
<reference evidence="4" key="1">
    <citation type="journal article" date="2022" name="Int. J. Mol. Sci.">
        <title>Draft Genome of Tanacetum Coccineum: Genomic Comparison of Closely Related Tanacetum-Family Plants.</title>
        <authorList>
            <person name="Yamashiro T."/>
            <person name="Shiraishi A."/>
            <person name="Nakayama K."/>
            <person name="Satake H."/>
        </authorList>
    </citation>
    <scope>NUCLEOTIDE SEQUENCE</scope>
</reference>
<evidence type="ECO:0000259" key="3">
    <source>
        <dbReference type="PROSITE" id="PS50051"/>
    </source>
</evidence>
<dbReference type="Pfam" id="PF08268">
    <property type="entry name" value="FBA_3"/>
    <property type="match status" value="1"/>
</dbReference>
<gene>
    <name evidence="4" type="ORF">Tco_1111167</name>
</gene>
<organism evidence="4 5">
    <name type="scientific">Tanacetum coccineum</name>
    <dbReference type="NCBI Taxonomy" id="301880"/>
    <lineage>
        <taxon>Eukaryota</taxon>
        <taxon>Viridiplantae</taxon>
        <taxon>Streptophyta</taxon>
        <taxon>Embryophyta</taxon>
        <taxon>Tracheophyta</taxon>
        <taxon>Spermatophyta</taxon>
        <taxon>Magnoliopsida</taxon>
        <taxon>eudicotyledons</taxon>
        <taxon>Gunneridae</taxon>
        <taxon>Pentapetalae</taxon>
        <taxon>asterids</taxon>
        <taxon>campanulids</taxon>
        <taxon>Asterales</taxon>
        <taxon>Asteraceae</taxon>
        <taxon>Asteroideae</taxon>
        <taxon>Anthemideae</taxon>
        <taxon>Anthemidinae</taxon>
        <taxon>Tanacetum</taxon>
    </lineage>
</organism>
<dbReference type="GO" id="GO:0004386">
    <property type="term" value="F:helicase activity"/>
    <property type="evidence" value="ECO:0007669"/>
    <property type="project" value="UniProtKB-KW"/>
</dbReference>
<evidence type="ECO:0000256" key="2">
    <source>
        <dbReference type="ARBA" id="ARBA00022840"/>
    </source>
</evidence>
<dbReference type="PANTHER" id="PTHR11630:SF47">
    <property type="entry name" value="DNA HELICASE MCM8"/>
    <property type="match status" value="1"/>
</dbReference>
<dbReference type="InterPro" id="IPR036047">
    <property type="entry name" value="F-box-like_dom_sf"/>
</dbReference>
<dbReference type="EMBL" id="BQNB010020902">
    <property type="protein sequence ID" value="GJU00829.1"/>
    <property type="molecule type" value="Genomic_DNA"/>
</dbReference>
<dbReference type="NCBIfam" id="TIGR01640">
    <property type="entry name" value="F_box_assoc_1"/>
    <property type="match status" value="1"/>
</dbReference>
<dbReference type="SUPFAM" id="SSF81383">
    <property type="entry name" value="F-box domain"/>
    <property type="match status" value="1"/>
</dbReference>
<dbReference type="InterPro" id="IPR027417">
    <property type="entry name" value="P-loop_NTPase"/>
</dbReference>
<dbReference type="SMART" id="SM00350">
    <property type="entry name" value="MCM"/>
    <property type="match status" value="1"/>
</dbReference>
<keyword evidence="4" id="KW-0347">Helicase</keyword>
<dbReference type="SUPFAM" id="SSF50965">
    <property type="entry name" value="Galactose oxidase, central domain"/>
    <property type="match status" value="1"/>
</dbReference>
<keyword evidence="4" id="KW-0378">Hydrolase</keyword>
<evidence type="ECO:0000313" key="5">
    <source>
        <dbReference type="Proteomes" id="UP001151760"/>
    </source>
</evidence>
<protein>
    <submittedName>
        <fullName evidence="4">Probable DNA helicase MCM8 isoform X2</fullName>
    </submittedName>
</protein>
<name>A0ABQ5IL43_9ASTR</name>
<proteinExistence type="predicted"/>
<dbReference type="Proteomes" id="UP001151760">
    <property type="component" value="Unassembled WGS sequence"/>
</dbReference>
<dbReference type="InterPro" id="IPR017451">
    <property type="entry name" value="F-box-assoc_interact_dom"/>
</dbReference>
<dbReference type="SUPFAM" id="SSF52540">
    <property type="entry name" value="P-loop containing nucleoside triphosphate hydrolases"/>
    <property type="match status" value="1"/>
</dbReference>
<dbReference type="Pfam" id="PF00493">
    <property type="entry name" value="MCM"/>
    <property type="match status" value="1"/>
</dbReference>
<dbReference type="Gene3D" id="3.40.50.300">
    <property type="entry name" value="P-loop containing nucleotide triphosphate hydrolases"/>
    <property type="match status" value="1"/>
</dbReference>
<dbReference type="InterPro" id="IPR031327">
    <property type="entry name" value="MCM"/>
</dbReference>
<reference evidence="4" key="2">
    <citation type="submission" date="2022-01" db="EMBL/GenBank/DDBJ databases">
        <authorList>
            <person name="Yamashiro T."/>
            <person name="Shiraishi A."/>
            <person name="Satake H."/>
            <person name="Nakayama K."/>
        </authorList>
    </citation>
    <scope>NUCLEOTIDE SEQUENCE</scope>
</reference>
<dbReference type="InterPro" id="IPR013187">
    <property type="entry name" value="F-box-assoc_dom_typ3"/>
</dbReference>
<evidence type="ECO:0000256" key="1">
    <source>
        <dbReference type="ARBA" id="ARBA00022741"/>
    </source>
</evidence>
<sequence>MSEHVIDLVEDILLRLDAEDLLRCKSVCKSWLWHIVGSSNGLVCVTPVEDQVLVTNPSTREVRKLPPAPRIPNFVMDRQYLCWGFGHDLSTDDYKVVMGTTLGKAGTLFRLFSLKSNTWKVIAQINYKLVVSSRFGFLYNGALHWFMKVCNTKKRVILSFDLSREEFKEIPKPDDSIYVCDFFNKLGILKGCLCIFRIRIPPHKRWVMRNNNDKEYWCLCDDDCEMDKFDITHTLNSTSYFPHNNWWLSDGGICLDSTRKYIGAPIFVKSLVSPHLNKKPRKKRHAKNTKRNLKAVSNYDVISRSFSFSLGILGRKRKTKNRNLKGKSKGKNQGLYYLYLEGISVKNSKSQSVSDTLQDTEPVAKATDLLDLYSFSQRDLEFVAKFSSEHGSDVFRQVLQSVCPSIYGHELVKAGITLELFGGVRKHSMDQNKVPVRGDIHVIIVGDPGLGKSQLLQAAASVSPRGAMVLADRGLCCIDESDKMSAEHQVAKAGLVASLSAQTTVLAAANPVGGHYNRAKTVNENLRINAPLLSRFDLVFILLDKPDELLDKRVSEHIMSLHASNGDTSQALKKLKESRSVSSVDLDGNSGSLVTRLRLDPRKDRDFAPLLGPLLRKYIASEVAKLNK</sequence>